<organism evidence="1 2">
    <name type="scientific">Cytospora mali</name>
    <name type="common">Apple Valsa canker fungus</name>
    <name type="synonym">Valsa mali</name>
    <dbReference type="NCBI Taxonomy" id="578113"/>
    <lineage>
        <taxon>Eukaryota</taxon>
        <taxon>Fungi</taxon>
        <taxon>Dikarya</taxon>
        <taxon>Ascomycota</taxon>
        <taxon>Pezizomycotina</taxon>
        <taxon>Sordariomycetes</taxon>
        <taxon>Sordariomycetidae</taxon>
        <taxon>Diaporthales</taxon>
        <taxon>Cytosporaceae</taxon>
        <taxon>Cytospora</taxon>
    </lineage>
</organism>
<proteinExistence type="predicted"/>
<dbReference type="AlphaFoldDB" id="A0A194VZS2"/>
<accession>A0A194VZS2</accession>
<dbReference type="Proteomes" id="UP000078559">
    <property type="component" value="Chromosome 5"/>
</dbReference>
<keyword evidence="2" id="KW-1185">Reference proteome</keyword>
<sequence>MWMELAQASAVAVVYLNLVHDPIVDETASANEANAGGMKVFLEDETINNHNVRTSKFDSNSHESLESYGAKWCLIVSALTWRKIDWFQVEASQRIWVDDRKLVTVIKLGYDVPELPL</sequence>
<name>A0A194VZS2_CYTMA</name>
<evidence type="ECO:0000313" key="2">
    <source>
        <dbReference type="Proteomes" id="UP000078559"/>
    </source>
</evidence>
<protein>
    <submittedName>
        <fullName evidence="1">Uncharacterized protein</fullName>
    </submittedName>
</protein>
<evidence type="ECO:0000313" key="1">
    <source>
        <dbReference type="EMBL" id="KUI69363.1"/>
    </source>
</evidence>
<dbReference type="EMBL" id="CM003102">
    <property type="protein sequence ID" value="KUI69363.1"/>
    <property type="molecule type" value="Genomic_DNA"/>
</dbReference>
<gene>
    <name evidence="1" type="ORF">VM1G_11643</name>
</gene>
<reference evidence="1" key="1">
    <citation type="submission" date="2014-12" db="EMBL/GenBank/DDBJ databases">
        <title>Genome Sequence of Valsa Canker Pathogens Uncovers a Specific Adaption of Colonization on Woody Bark.</title>
        <authorList>
            <person name="Yin Z."/>
            <person name="Liu H."/>
            <person name="Gao X."/>
            <person name="Li Z."/>
            <person name="Song N."/>
            <person name="Ke X."/>
            <person name="Dai Q."/>
            <person name="Wu Y."/>
            <person name="Sun Y."/>
            <person name="Xu J.-R."/>
            <person name="Kang Z.K."/>
            <person name="Wang L."/>
            <person name="Huang L."/>
        </authorList>
    </citation>
    <scope>NUCLEOTIDE SEQUENCE [LARGE SCALE GENOMIC DNA]</scope>
    <source>
        <strain evidence="1">03-8</strain>
    </source>
</reference>